<dbReference type="Proteomes" id="UP000661435">
    <property type="component" value="Unassembled WGS sequence"/>
</dbReference>
<gene>
    <name evidence="5" type="ORF">H8S57_05785</name>
</gene>
<dbReference type="GO" id="GO:0008745">
    <property type="term" value="F:N-acetylmuramoyl-L-alanine amidase activity"/>
    <property type="evidence" value="ECO:0007669"/>
    <property type="project" value="InterPro"/>
</dbReference>
<keyword evidence="3" id="KW-0732">Signal</keyword>
<evidence type="ECO:0000313" key="5">
    <source>
        <dbReference type="EMBL" id="MBC5733234.1"/>
    </source>
</evidence>
<reference evidence="5" key="1">
    <citation type="submission" date="2020-08" db="EMBL/GenBank/DDBJ databases">
        <title>Genome public.</title>
        <authorList>
            <person name="Liu C."/>
            <person name="Sun Q."/>
        </authorList>
    </citation>
    <scope>NUCLEOTIDE SEQUENCE</scope>
    <source>
        <strain evidence="5">NSJ-51</strain>
    </source>
</reference>
<sequence length="531" mass="55711">MGKRLSVLLLASMLLSLLVPAAQAAGAAGGIDVYFYEEAAGAYGALTQTDLVTLTLDGAPLAPDGVPALVQYLGSDGRTLVPVRLIAEKLGAAVTWVPDTRQVLILESGRNIVLTLGSSTALVNGQTVELPGGVPAGVVKWDGLESTMVPLRFVSEQLGATVDWDNDSFTAILTSPGASVTPEPSPGPSPTPTPLPTPALPPVPSGDDRGYITGVSSDSDTQTVLIETDHVPEYRVLDLGDRVAVDVLGAVLHSGEAGMVTIPVDNDMITAVRYYQHEDDLGYGYPHTVRVVLDLKSGITYSKNLKVEAGSSGVRVTAFLTDGDREDTDFTPSAPIDPSKSTIVLDAGHGGARSGAVYPDASGTEVLEKDLALSMTLKLRDRLVAAGYNVVLTRESDVEVDLYERADIANAVGADLFISIHCNASGTVPSFQGIYTYYHPSSGRGKRLAEAIQTPLCAATGAIDRGVKDADFVVLRETEMCAVLVETGFMSNSEELARLCDGAYQDKVALGIAEGAIRYLNGLNTAETSAE</sequence>
<dbReference type="RefSeq" id="WP_186907124.1">
    <property type="nucleotide sequence ID" value="NZ_JACOPP010000005.1"/>
</dbReference>
<feature type="compositionally biased region" description="Pro residues" evidence="2">
    <location>
        <begin position="183"/>
        <end position="204"/>
    </location>
</feature>
<dbReference type="Pfam" id="PF07833">
    <property type="entry name" value="Cu_amine_oxidN1"/>
    <property type="match status" value="1"/>
</dbReference>
<dbReference type="PANTHER" id="PTHR30404">
    <property type="entry name" value="N-ACETYLMURAMOYL-L-ALANINE AMIDASE"/>
    <property type="match status" value="1"/>
</dbReference>
<keyword evidence="6" id="KW-1185">Reference proteome</keyword>
<dbReference type="SUPFAM" id="SSF55383">
    <property type="entry name" value="Copper amine oxidase, domain N"/>
    <property type="match status" value="1"/>
</dbReference>
<dbReference type="CDD" id="cd02696">
    <property type="entry name" value="MurNAc-LAA"/>
    <property type="match status" value="1"/>
</dbReference>
<dbReference type="Gene3D" id="3.30.457.10">
    <property type="entry name" value="Copper amine oxidase-like, N-terminal domain"/>
    <property type="match status" value="1"/>
</dbReference>
<dbReference type="InterPro" id="IPR036582">
    <property type="entry name" value="Mao_N_sf"/>
</dbReference>
<accession>A0A8J6MA41</accession>
<evidence type="ECO:0000313" key="6">
    <source>
        <dbReference type="Proteomes" id="UP000661435"/>
    </source>
</evidence>
<proteinExistence type="predicted"/>
<organism evidence="5 6">
    <name type="scientific">Lawsonibacter hominis</name>
    <dbReference type="NCBI Taxonomy" id="2763053"/>
    <lineage>
        <taxon>Bacteria</taxon>
        <taxon>Bacillati</taxon>
        <taxon>Bacillota</taxon>
        <taxon>Clostridia</taxon>
        <taxon>Eubacteriales</taxon>
        <taxon>Oscillospiraceae</taxon>
        <taxon>Lawsonibacter</taxon>
    </lineage>
</organism>
<name>A0A8J6MA41_9FIRM</name>
<dbReference type="AlphaFoldDB" id="A0A8J6MA41"/>
<evidence type="ECO:0000256" key="1">
    <source>
        <dbReference type="ARBA" id="ARBA00022801"/>
    </source>
</evidence>
<dbReference type="InterPro" id="IPR002508">
    <property type="entry name" value="MurNAc-LAA_cat"/>
</dbReference>
<dbReference type="GO" id="GO:0009253">
    <property type="term" value="P:peptidoglycan catabolic process"/>
    <property type="evidence" value="ECO:0007669"/>
    <property type="project" value="InterPro"/>
</dbReference>
<dbReference type="SUPFAM" id="SSF53187">
    <property type="entry name" value="Zn-dependent exopeptidases"/>
    <property type="match status" value="1"/>
</dbReference>
<dbReference type="GO" id="GO:0030288">
    <property type="term" value="C:outer membrane-bounded periplasmic space"/>
    <property type="evidence" value="ECO:0007669"/>
    <property type="project" value="TreeGrafter"/>
</dbReference>
<dbReference type="InterPro" id="IPR012854">
    <property type="entry name" value="Cu_amine_oxidase-like_N"/>
</dbReference>
<dbReference type="EMBL" id="JACOPP010000005">
    <property type="protein sequence ID" value="MBC5733234.1"/>
    <property type="molecule type" value="Genomic_DNA"/>
</dbReference>
<protein>
    <submittedName>
        <fullName evidence="5">N-acetylmuramoyl-L-alanine amidase</fullName>
    </submittedName>
</protein>
<evidence type="ECO:0000259" key="4">
    <source>
        <dbReference type="SMART" id="SM00646"/>
    </source>
</evidence>
<comment type="caution">
    <text evidence="5">The sequence shown here is derived from an EMBL/GenBank/DDBJ whole genome shotgun (WGS) entry which is preliminary data.</text>
</comment>
<dbReference type="Gene3D" id="2.60.40.3500">
    <property type="match status" value="1"/>
</dbReference>
<feature type="chain" id="PRO_5035206616" evidence="3">
    <location>
        <begin position="25"/>
        <end position="531"/>
    </location>
</feature>
<evidence type="ECO:0000256" key="3">
    <source>
        <dbReference type="SAM" id="SignalP"/>
    </source>
</evidence>
<dbReference type="SMART" id="SM00646">
    <property type="entry name" value="Ami_3"/>
    <property type="match status" value="1"/>
</dbReference>
<dbReference type="InterPro" id="IPR050695">
    <property type="entry name" value="N-acetylmuramoyl_amidase_3"/>
</dbReference>
<feature type="region of interest" description="Disordered" evidence="2">
    <location>
        <begin position="173"/>
        <end position="218"/>
    </location>
</feature>
<feature type="signal peptide" evidence="3">
    <location>
        <begin position="1"/>
        <end position="24"/>
    </location>
</feature>
<keyword evidence="1" id="KW-0378">Hydrolase</keyword>
<evidence type="ECO:0000256" key="2">
    <source>
        <dbReference type="SAM" id="MobiDB-lite"/>
    </source>
</evidence>
<dbReference type="PANTHER" id="PTHR30404:SF0">
    <property type="entry name" value="N-ACETYLMURAMOYL-L-ALANINE AMIDASE AMIC"/>
    <property type="match status" value="1"/>
</dbReference>
<dbReference type="Gene3D" id="3.40.630.40">
    <property type="entry name" value="Zn-dependent exopeptidases"/>
    <property type="match status" value="1"/>
</dbReference>
<dbReference type="Pfam" id="PF01520">
    <property type="entry name" value="Amidase_3"/>
    <property type="match status" value="1"/>
</dbReference>
<feature type="domain" description="MurNAc-LAA" evidence="4">
    <location>
        <begin position="406"/>
        <end position="517"/>
    </location>
</feature>